<keyword evidence="1" id="KW-0732">Signal</keyword>
<reference evidence="3 4" key="1">
    <citation type="submission" date="2016-10" db="EMBL/GenBank/DDBJ databases">
        <authorList>
            <person name="de Groot N.N."/>
        </authorList>
    </citation>
    <scope>NUCLEOTIDE SEQUENCE [LARGE SCALE GENOMIC DNA]</scope>
    <source>
        <strain evidence="3 4">DSM 21039</strain>
    </source>
</reference>
<dbReference type="STRING" id="573321.SAMN04488505_101373"/>
<feature type="chain" id="PRO_5011497075" evidence="1">
    <location>
        <begin position="22"/>
        <end position="94"/>
    </location>
</feature>
<dbReference type="Gene3D" id="1.10.620.20">
    <property type="entry name" value="Ribonucleotide Reductase, subunit A"/>
    <property type="match status" value="1"/>
</dbReference>
<dbReference type="InterPro" id="IPR009078">
    <property type="entry name" value="Ferritin-like_SF"/>
</dbReference>
<keyword evidence="4" id="KW-1185">Reference proteome</keyword>
<dbReference type="InterPro" id="IPR007029">
    <property type="entry name" value="YHS_dom"/>
</dbReference>
<evidence type="ECO:0000256" key="1">
    <source>
        <dbReference type="SAM" id="SignalP"/>
    </source>
</evidence>
<dbReference type="SUPFAM" id="SSF47240">
    <property type="entry name" value="Ferritin-like"/>
    <property type="match status" value="1"/>
</dbReference>
<sequence>MKKLLYAFAVAAGLMSCGSTAKQAPMQETAMEDSTVSAVTLIALGRMGDPICEMPYDTSYVEYSVYKGDTVHFCSPTCKGVFDKNPEKYAANLK</sequence>
<proteinExistence type="predicted"/>
<dbReference type="Pfam" id="PF04945">
    <property type="entry name" value="YHS"/>
    <property type="match status" value="1"/>
</dbReference>
<dbReference type="PROSITE" id="PS51257">
    <property type="entry name" value="PROKAR_LIPOPROTEIN"/>
    <property type="match status" value="1"/>
</dbReference>
<organism evidence="3 4">
    <name type="scientific">Chitinophaga rupis</name>
    <dbReference type="NCBI Taxonomy" id="573321"/>
    <lineage>
        <taxon>Bacteria</taxon>
        <taxon>Pseudomonadati</taxon>
        <taxon>Bacteroidota</taxon>
        <taxon>Chitinophagia</taxon>
        <taxon>Chitinophagales</taxon>
        <taxon>Chitinophagaceae</taxon>
        <taxon>Chitinophaga</taxon>
    </lineage>
</organism>
<dbReference type="RefSeq" id="WP_202909112.1">
    <property type="nucleotide sequence ID" value="NZ_FOBB01000001.1"/>
</dbReference>
<feature type="signal peptide" evidence="1">
    <location>
        <begin position="1"/>
        <end position="21"/>
    </location>
</feature>
<dbReference type="AlphaFoldDB" id="A0A1H7HRU5"/>
<dbReference type="GO" id="GO:0016491">
    <property type="term" value="F:oxidoreductase activity"/>
    <property type="evidence" value="ECO:0007669"/>
    <property type="project" value="InterPro"/>
</dbReference>
<accession>A0A1H7HRU5</accession>
<dbReference type="EMBL" id="FOBB01000001">
    <property type="protein sequence ID" value="SEK52979.1"/>
    <property type="molecule type" value="Genomic_DNA"/>
</dbReference>
<evidence type="ECO:0000313" key="3">
    <source>
        <dbReference type="EMBL" id="SEK52979.1"/>
    </source>
</evidence>
<gene>
    <name evidence="3" type="ORF">SAMN04488505_101373</name>
</gene>
<evidence type="ECO:0000313" key="4">
    <source>
        <dbReference type="Proteomes" id="UP000198984"/>
    </source>
</evidence>
<evidence type="ECO:0000259" key="2">
    <source>
        <dbReference type="Pfam" id="PF04945"/>
    </source>
</evidence>
<name>A0A1H7HRU5_9BACT</name>
<dbReference type="InterPro" id="IPR012348">
    <property type="entry name" value="RNR-like"/>
</dbReference>
<feature type="domain" description="YHS" evidence="2">
    <location>
        <begin position="47"/>
        <end position="90"/>
    </location>
</feature>
<protein>
    <submittedName>
        <fullName evidence="3">YHS domain-containing protein</fullName>
    </submittedName>
</protein>
<dbReference type="Proteomes" id="UP000198984">
    <property type="component" value="Unassembled WGS sequence"/>
</dbReference>